<organism evidence="2">
    <name type="scientific">Tunturiibacter gelidiferens</name>
    <dbReference type="NCBI Taxonomy" id="3069689"/>
    <lineage>
        <taxon>Bacteria</taxon>
        <taxon>Pseudomonadati</taxon>
        <taxon>Acidobacteriota</taxon>
        <taxon>Terriglobia</taxon>
        <taxon>Terriglobales</taxon>
        <taxon>Acidobacteriaceae</taxon>
        <taxon>Tunturiibacter</taxon>
    </lineage>
</organism>
<evidence type="ECO:0000256" key="1">
    <source>
        <dbReference type="SAM" id="SignalP"/>
    </source>
</evidence>
<sequence length="427" mass="44582">MKFIIFASKWPCLARLSLVLATLAVPVCAQAQFTETLRYTIIDLGPVGPSSSQGQPFTINRRGMVSGETVLANPGNTGEWVSQAVLWTGISTKVIGTPGLGGPNSVAFGVNNAGQAVGQADTQTSDPNGEDFCGSTALGLTHSGNTCVPFLWQDGTMVALPRLRNSGGAEGSNGTVAQINNFGIAAGTAENGDSDSTCPGAPISAQSIQFKPVIWFKPVPWSEVRIQELSTVEGDPDGIALAINDRGQAVGASGHCGPFNVLEQNNLVPLHALLWEYGKAIDLGNLGGDGKFAGIYAAGLNNHGQVVGVSDTTGDQSFHAFLWEQGRITDLGTLTGDSYSVGIAIGNNGLALGVSLNSGFSPRAVLWRDGTAIDLNTLVPQDSALRLESACSINERGEIIGFAALKSNPNESHAYIAKPIRDFEDRD</sequence>
<name>A0AAU7YZC9_9BACT</name>
<feature type="signal peptide" evidence="1">
    <location>
        <begin position="1"/>
        <end position="31"/>
    </location>
</feature>
<evidence type="ECO:0000313" key="2">
    <source>
        <dbReference type="EMBL" id="XCB22034.1"/>
    </source>
</evidence>
<dbReference type="InterPro" id="IPR014262">
    <property type="entry name" value="HAF_rpt"/>
</dbReference>
<gene>
    <name evidence="2" type="ORF">RBB81_21020</name>
</gene>
<dbReference type="KEGG" id="tgi:RBB81_21020"/>
<evidence type="ECO:0008006" key="3">
    <source>
        <dbReference type="Google" id="ProtNLM"/>
    </source>
</evidence>
<dbReference type="EMBL" id="CP132938">
    <property type="protein sequence ID" value="XCB22034.1"/>
    <property type="molecule type" value="Genomic_DNA"/>
</dbReference>
<proteinExistence type="predicted"/>
<dbReference type="NCBIfam" id="TIGR02913">
    <property type="entry name" value="HAF_rpt"/>
    <property type="match status" value="1"/>
</dbReference>
<feature type="chain" id="PRO_5044009097" description="HAF repeat-containing protein" evidence="1">
    <location>
        <begin position="32"/>
        <end position="427"/>
    </location>
</feature>
<dbReference type="RefSeq" id="WP_353072030.1">
    <property type="nucleotide sequence ID" value="NZ_CP132938.1"/>
</dbReference>
<reference evidence="2" key="2">
    <citation type="journal article" date="2024" name="Environ. Microbiol.">
        <title>Genome analysis and description of Tunturibacter gen. nov. expands the diversity of Terriglobia in tundra soils.</title>
        <authorList>
            <person name="Messyasz A."/>
            <person name="Mannisto M.K."/>
            <person name="Kerkhof L.J."/>
            <person name="Haggblom M.M."/>
        </authorList>
    </citation>
    <scope>NUCLEOTIDE SEQUENCE</scope>
    <source>
        <strain evidence="2">M8UP39</strain>
    </source>
</reference>
<keyword evidence="1" id="KW-0732">Signal</keyword>
<reference evidence="2" key="1">
    <citation type="submission" date="2023-08" db="EMBL/GenBank/DDBJ databases">
        <authorList>
            <person name="Messyasz A."/>
            <person name="Mannisto M.K."/>
            <person name="Kerkhof L.J."/>
            <person name="Haggblom M."/>
        </authorList>
    </citation>
    <scope>NUCLEOTIDE SEQUENCE</scope>
    <source>
        <strain evidence="2">M8UP39</strain>
    </source>
</reference>
<accession>A0AAU7YZC9</accession>
<dbReference type="AlphaFoldDB" id="A0AAU7YZC9"/>
<protein>
    <recommendedName>
        <fullName evidence="3">HAF repeat-containing protein</fullName>
    </recommendedName>
</protein>